<evidence type="ECO:0000313" key="4">
    <source>
        <dbReference type="EMBL" id="KAI1510842.1"/>
    </source>
</evidence>
<dbReference type="InterPro" id="IPR053018">
    <property type="entry name" value="Elsinochrome_Biosynth-Asso"/>
</dbReference>
<keyword evidence="2" id="KW-0812">Transmembrane</keyword>
<name>A0A2W1FXT1_9PLEO</name>
<keyword evidence="6" id="KW-1185">Reference proteome</keyword>
<dbReference type="EMBL" id="NQIK02000006">
    <property type="protein sequence ID" value="KAF7569363.1"/>
    <property type="molecule type" value="Genomic_DNA"/>
</dbReference>
<feature type="transmembrane region" description="Helical" evidence="2">
    <location>
        <begin position="140"/>
        <end position="159"/>
    </location>
</feature>
<feature type="transmembrane region" description="Helical" evidence="2">
    <location>
        <begin position="354"/>
        <end position="376"/>
    </location>
</feature>
<keyword evidence="2" id="KW-1133">Transmembrane helix</keyword>
<sequence length="636" mass="71375">MGSCGSSLNCEKCYSSEPMEGCDTEIDINPDIAGIGVLVSFLFSAIGFFAVVIWAYFQESLPLDILTPTDHYVLRLLKRRLGPFDESDLLFESTAKQKRRTRIVTGLAVVLGDQQLMTGIAVLIAGLASRCHISIYEFNIVVSLAYLAVITHAVSLKVLRRYLFDHKLVRNCRVVLTIGFLVLFGFAFVVNTSTKENSSVELQKRLNVGNNLQCIFEAPHIGKTVKFGWFKSFTLLWALFWHQSEAVIHLYLISAKDNLFKAGSTWFIHYFYPKGFSENEVYEQATALEEDRYDGRESWKLRVKVWLTLEFLSLRDYYDAFLHQIPRMLMAIAYGISRIIKAVWFGGLKPTKSFQILGFGQIVTVGLLGLTLLAAVEMSDEQLSRHDHEPRNNTASIREINGQDNNNEETSSDDTHTSDGPQPEQIVIEDNSSSTHTQPAHEISHPGIEQVVNPLESNLESDAPKFITTPIDHVKPRIAKRIAKHTSIYCLTESCLLVFIGIGVNIPEMRRTAGKTFLVYIIYSNFYYVMYKNVNIVSLFMNFIKTRSERLRKDSLVSPLVDSGTVSPSSGQPASSAISLASIQQPPQQPGRLGRHFPSSTVQEQAQFSPPARVDTEADIGLARVTRRETFTSTSS</sequence>
<feature type="transmembrane region" description="Helical" evidence="2">
    <location>
        <begin position="171"/>
        <end position="190"/>
    </location>
</feature>
<feature type="transmembrane region" description="Helical" evidence="2">
    <location>
        <begin position="526"/>
        <end position="544"/>
    </location>
</feature>
<reference evidence="4" key="3">
    <citation type="journal article" date="2022" name="bioRxiv">
        <title>A global pangenome for the wheat fungal pathogen Pyrenophora tritici-repentis and prediction of effector protein structural homology.</title>
        <authorList>
            <person name="Moolhuijzen P."/>
            <person name="See P.T."/>
            <person name="Shi G."/>
            <person name="Powell H.R."/>
            <person name="Cockram J."/>
            <person name="Jorgensen L.N."/>
            <person name="Benslimane H."/>
            <person name="Strelkov S.E."/>
            <person name="Turner J."/>
            <person name="Liu Z."/>
            <person name="Moffat C.S."/>
        </authorList>
    </citation>
    <scope>NUCLEOTIDE SEQUENCE</scope>
    <source>
        <strain evidence="4">86-124</strain>
    </source>
</reference>
<feature type="transmembrane region" description="Helical" evidence="2">
    <location>
        <begin position="235"/>
        <end position="253"/>
    </location>
</feature>
<feature type="transmembrane region" description="Helical" evidence="2">
    <location>
        <begin position="103"/>
        <end position="128"/>
    </location>
</feature>
<feature type="compositionally biased region" description="Polar residues" evidence="1">
    <location>
        <begin position="598"/>
        <end position="608"/>
    </location>
</feature>
<feature type="region of interest" description="Disordered" evidence="1">
    <location>
        <begin position="585"/>
        <end position="636"/>
    </location>
</feature>
<feature type="transmembrane region" description="Helical" evidence="2">
    <location>
        <begin position="486"/>
        <end position="506"/>
    </location>
</feature>
<evidence type="ECO:0000313" key="6">
    <source>
        <dbReference type="Proteomes" id="UP000249757"/>
    </source>
</evidence>
<feature type="transmembrane region" description="Helical" evidence="2">
    <location>
        <begin position="32"/>
        <end position="57"/>
    </location>
</feature>
<dbReference type="OMA" id="CHISIYE"/>
<proteinExistence type="predicted"/>
<feature type="compositionally biased region" description="Basic and acidic residues" evidence="1">
    <location>
        <begin position="382"/>
        <end position="391"/>
    </location>
</feature>
<dbReference type="EMBL" id="NRDI02000015">
    <property type="protein sequence ID" value="KAI1510842.1"/>
    <property type="molecule type" value="Genomic_DNA"/>
</dbReference>
<feature type="transmembrane region" description="Helical" evidence="2">
    <location>
        <begin position="328"/>
        <end position="348"/>
    </location>
</feature>
<dbReference type="AlphaFoldDB" id="A0A2W1FXT1"/>
<reference evidence="3" key="1">
    <citation type="journal article" date="2018" name="BMC Genomics">
        <title>Comparative genomics of the wheat fungal pathogen Pyrenophora tritici-repentis reveals chromosomal variations and genome plasticity.</title>
        <authorList>
            <person name="Moolhuijzen P."/>
            <person name="See P.T."/>
            <person name="Hane J.K."/>
            <person name="Shi G."/>
            <person name="Liu Z."/>
            <person name="Oliver R.P."/>
            <person name="Moffat C.S."/>
        </authorList>
    </citation>
    <scope>NUCLEOTIDE SEQUENCE [LARGE SCALE GENOMIC DNA]</scope>
    <source>
        <strain evidence="3">M4</strain>
    </source>
</reference>
<reference evidence="6" key="4">
    <citation type="journal article" date="2022" name="Microb. Genom.">
        <title>A global pangenome for the wheat fungal pathogen Pyrenophora tritici-repentis and prediction of effector protein structural homology.</title>
        <authorList>
            <person name="Moolhuijzen P.M."/>
            <person name="See P.T."/>
            <person name="Shi G."/>
            <person name="Powell H.R."/>
            <person name="Cockram J."/>
            <person name="Jorgensen L.N."/>
            <person name="Benslimane H."/>
            <person name="Strelkov S.E."/>
            <person name="Turner J."/>
            <person name="Liu Z."/>
            <person name="Moffat C.S."/>
        </authorList>
    </citation>
    <scope>NUCLEOTIDE SEQUENCE [LARGE SCALE GENOMIC DNA]</scope>
</reference>
<gene>
    <name evidence="4" type="ORF">Ptr86124_009963</name>
    <name evidence="3" type="ORF">PtrM4_117780</name>
</gene>
<dbReference type="Proteomes" id="UP000245464">
    <property type="component" value="Chromosome 6"/>
</dbReference>
<evidence type="ECO:0000256" key="2">
    <source>
        <dbReference type="SAM" id="Phobius"/>
    </source>
</evidence>
<organism evidence="3 5">
    <name type="scientific">Pyrenophora tritici-repentis</name>
    <dbReference type="NCBI Taxonomy" id="45151"/>
    <lineage>
        <taxon>Eukaryota</taxon>
        <taxon>Fungi</taxon>
        <taxon>Dikarya</taxon>
        <taxon>Ascomycota</taxon>
        <taxon>Pezizomycotina</taxon>
        <taxon>Dothideomycetes</taxon>
        <taxon>Pleosporomycetidae</taxon>
        <taxon>Pleosporales</taxon>
        <taxon>Pleosporineae</taxon>
        <taxon>Pleosporaceae</taxon>
        <taxon>Pyrenophora</taxon>
    </lineage>
</organism>
<feature type="compositionally biased region" description="Polar residues" evidence="1">
    <location>
        <begin position="392"/>
        <end position="405"/>
    </location>
</feature>
<dbReference type="PANTHER" id="PTHR37577:SF1">
    <property type="entry name" value="INTEGRAL MEMBRANE PROTEIN"/>
    <property type="match status" value="1"/>
</dbReference>
<evidence type="ECO:0000313" key="3">
    <source>
        <dbReference type="EMBL" id="KAF7569363.1"/>
    </source>
</evidence>
<dbReference type="PANTHER" id="PTHR37577">
    <property type="entry name" value="INTEGRAL MEMBRANE PROTEIN"/>
    <property type="match status" value="1"/>
</dbReference>
<protein>
    <submittedName>
        <fullName evidence="3">Uncharacterized protein</fullName>
    </submittedName>
</protein>
<accession>A0A2W1FXT1</accession>
<reference evidence="4" key="2">
    <citation type="submission" date="2021-05" db="EMBL/GenBank/DDBJ databases">
        <authorList>
            <person name="Moolhuijzen P.M."/>
            <person name="Moffat C.S."/>
        </authorList>
    </citation>
    <scope>NUCLEOTIDE SEQUENCE</scope>
    <source>
        <strain evidence="4">86-124</strain>
    </source>
</reference>
<dbReference type="Proteomes" id="UP000249757">
    <property type="component" value="Unassembled WGS sequence"/>
</dbReference>
<keyword evidence="2" id="KW-0472">Membrane</keyword>
<dbReference type="OrthoDB" id="3685626at2759"/>
<evidence type="ECO:0000313" key="5">
    <source>
        <dbReference type="Proteomes" id="UP000245464"/>
    </source>
</evidence>
<feature type="region of interest" description="Disordered" evidence="1">
    <location>
        <begin position="381"/>
        <end position="426"/>
    </location>
</feature>
<evidence type="ECO:0000256" key="1">
    <source>
        <dbReference type="SAM" id="MobiDB-lite"/>
    </source>
</evidence>
<comment type="caution">
    <text evidence="3">The sequence shown here is derived from an EMBL/GenBank/DDBJ whole genome shotgun (WGS) entry which is preliminary data.</text>
</comment>